<dbReference type="SMART" id="SM00612">
    <property type="entry name" value="Kelch"/>
    <property type="match status" value="6"/>
</dbReference>
<dbReference type="InterPro" id="IPR011333">
    <property type="entry name" value="SKP1/BTB/POZ_sf"/>
</dbReference>
<name>A0AAV6GE17_9TELE</name>
<dbReference type="Gene3D" id="1.25.40.420">
    <property type="match status" value="1"/>
</dbReference>
<evidence type="ECO:0000313" key="4">
    <source>
        <dbReference type="EMBL" id="KAG5271031.1"/>
    </source>
</evidence>
<protein>
    <recommendedName>
        <fullName evidence="3">BTB domain-containing protein</fullName>
    </recommendedName>
</protein>
<dbReference type="EMBL" id="JADWDJ010000013">
    <property type="protein sequence ID" value="KAG5271031.1"/>
    <property type="molecule type" value="Genomic_DNA"/>
</dbReference>
<dbReference type="SUPFAM" id="SSF54695">
    <property type="entry name" value="POZ domain"/>
    <property type="match status" value="1"/>
</dbReference>
<keyword evidence="2" id="KW-0677">Repeat</keyword>
<dbReference type="Gene3D" id="2.120.10.80">
    <property type="entry name" value="Kelch-type beta propeller"/>
    <property type="match status" value="2"/>
</dbReference>
<dbReference type="SUPFAM" id="SSF117281">
    <property type="entry name" value="Kelch motif"/>
    <property type="match status" value="1"/>
</dbReference>
<feature type="domain" description="BTB" evidence="3">
    <location>
        <begin position="40"/>
        <end position="107"/>
    </location>
</feature>
<dbReference type="AlphaFoldDB" id="A0AAV6GE17"/>
<dbReference type="FunFam" id="1.25.40.420:FF:000001">
    <property type="entry name" value="Kelch-like family member 12"/>
    <property type="match status" value="1"/>
</dbReference>
<evidence type="ECO:0000259" key="3">
    <source>
        <dbReference type="PROSITE" id="PS50097"/>
    </source>
</evidence>
<keyword evidence="5" id="KW-1185">Reference proteome</keyword>
<accession>A0AAV6GE17</accession>
<evidence type="ECO:0000256" key="1">
    <source>
        <dbReference type="ARBA" id="ARBA00022441"/>
    </source>
</evidence>
<dbReference type="InterPro" id="IPR011705">
    <property type="entry name" value="BACK"/>
</dbReference>
<keyword evidence="1" id="KW-0880">Kelch repeat</keyword>
<dbReference type="SMART" id="SM00225">
    <property type="entry name" value="BTB"/>
    <property type="match status" value="1"/>
</dbReference>
<comment type="caution">
    <text evidence="4">The sequence shown here is derived from an EMBL/GenBank/DDBJ whole genome shotgun (WGS) entry which is preliminary data.</text>
</comment>
<reference evidence="4" key="1">
    <citation type="submission" date="2020-10" db="EMBL/GenBank/DDBJ databases">
        <title>Chromosome-scale genome assembly of the Allis shad, Alosa alosa.</title>
        <authorList>
            <person name="Margot Z."/>
            <person name="Christophe K."/>
            <person name="Cabau C."/>
            <person name="Louis A."/>
            <person name="Berthelot C."/>
            <person name="Parey E."/>
            <person name="Roest Crollius H."/>
            <person name="Montfort J."/>
            <person name="Robinson-Rechavi M."/>
            <person name="Bucao C."/>
            <person name="Bouchez O."/>
            <person name="Gislard M."/>
            <person name="Lluch J."/>
            <person name="Milhes M."/>
            <person name="Lampietro C."/>
            <person name="Lopez Roques C."/>
            <person name="Donnadieu C."/>
            <person name="Braasch I."/>
            <person name="Desvignes T."/>
            <person name="Postlethwait J."/>
            <person name="Bobe J."/>
            <person name="Guiguen Y."/>
        </authorList>
    </citation>
    <scope>NUCLEOTIDE SEQUENCE</scope>
    <source>
        <strain evidence="4">M-15738</strain>
        <tissue evidence="4">Blood</tissue>
    </source>
</reference>
<dbReference type="Pfam" id="PF24981">
    <property type="entry name" value="Beta-prop_ATRN-LZTR1"/>
    <property type="match status" value="1"/>
</dbReference>
<dbReference type="InterPro" id="IPR015915">
    <property type="entry name" value="Kelch-typ_b-propeller"/>
</dbReference>
<evidence type="ECO:0000256" key="2">
    <source>
        <dbReference type="ARBA" id="ARBA00022737"/>
    </source>
</evidence>
<dbReference type="PANTHER" id="PTHR24412">
    <property type="entry name" value="KELCH PROTEIN"/>
    <property type="match status" value="1"/>
</dbReference>
<dbReference type="SMART" id="SM00875">
    <property type="entry name" value="BACK"/>
    <property type="match status" value="1"/>
</dbReference>
<dbReference type="Pfam" id="PF07707">
    <property type="entry name" value="BACK"/>
    <property type="match status" value="1"/>
</dbReference>
<dbReference type="InterPro" id="IPR017096">
    <property type="entry name" value="BTB-kelch_protein"/>
</dbReference>
<gene>
    <name evidence="4" type="ORF">AALO_G00175100</name>
</gene>
<organism evidence="4 5">
    <name type="scientific">Alosa alosa</name>
    <name type="common">allis shad</name>
    <dbReference type="NCBI Taxonomy" id="278164"/>
    <lineage>
        <taxon>Eukaryota</taxon>
        <taxon>Metazoa</taxon>
        <taxon>Chordata</taxon>
        <taxon>Craniata</taxon>
        <taxon>Vertebrata</taxon>
        <taxon>Euteleostomi</taxon>
        <taxon>Actinopterygii</taxon>
        <taxon>Neopterygii</taxon>
        <taxon>Teleostei</taxon>
        <taxon>Clupei</taxon>
        <taxon>Clupeiformes</taxon>
        <taxon>Clupeoidei</taxon>
        <taxon>Clupeidae</taxon>
        <taxon>Alosa</taxon>
    </lineage>
</organism>
<dbReference type="InterPro" id="IPR000210">
    <property type="entry name" value="BTB/POZ_dom"/>
</dbReference>
<dbReference type="PANTHER" id="PTHR24412:SF462">
    <property type="entry name" value="KELCH-LIKE PROTEIN 38"/>
    <property type="match status" value="1"/>
</dbReference>
<dbReference type="PIRSF" id="PIRSF037037">
    <property type="entry name" value="Kelch-like_protein_gigaxonin"/>
    <property type="match status" value="1"/>
</dbReference>
<dbReference type="Gene3D" id="3.30.710.10">
    <property type="entry name" value="Potassium Channel Kv1.1, Chain A"/>
    <property type="match status" value="1"/>
</dbReference>
<dbReference type="InterPro" id="IPR056737">
    <property type="entry name" value="Beta-prop_ATRN-MKLN-like"/>
</dbReference>
<dbReference type="InterPro" id="IPR006652">
    <property type="entry name" value="Kelch_1"/>
</dbReference>
<evidence type="ECO:0000313" key="5">
    <source>
        <dbReference type="Proteomes" id="UP000823561"/>
    </source>
</evidence>
<sequence>MCPGKRMEQPSPDVLHYKDKELVSSLLLQLNHLRKERILTDVVLCCGDTELACHRNVLVSSSPYFHAMFCSSFQESVQPRVVLRGMPPEVLSTVVDYVYTGAANITADLALPLMQAASMLQYGRLFEACSAFLQTQLGAENCLDMLRLAEALHCGSLRERAREVTARCFPAVAASDDFPEISLAELTDVLGDDRLCAGEEQVFETVLAWVRHNAPARSGALHGLFSKLRLRHVHPTYLVQFMAGEPLVRASPLCLELIEAAQRLLFSIGAAPCPSVIDDMWDSPRREACHEALVLVGGRKNGQQTSREALLFDEVTQQWQSLAKLPVRLYRASYACVQGVLYVLGGLVVSTGSRVGTPSDAVYTLSLKTNQWRAAEPMLAPHYAHQSVSHMHFLFTLGGLAVDGQLSGTVERYNTMFNQWETMAPMPSPVLHPAVAAHDQRIYVIGGEDAEQNPVRMIQVYHMARNLWCKIETRMVKNVCAPAAVIDDKIYIVGGYTRRTIAYDTKANRFVKCESMKDRRMHHSATAINNKLYVTGGRYINNHDVIKDSDGFDCYDPESDAWSSKGKLPYRLFDHGSVPLIGVSAGKSFTS</sequence>
<dbReference type="Proteomes" id="UP000823561">
    <property type="component" value="Chromosome 13"/>
</dbReference>
<dbReference type="Pfam" id="PF00651">
    <property type="entry name" value="BTB"/>
    <property type="match status" value="1"/>
</dbReference>
<proteinExistence type="predicted"/>
<dbReference type="PROSITE" id="PS50097">
    <property type="entry name" value="BTB"/>
    <property type="match status" value="1"/>
</dbReference>